<dbReference type="RefSeq" id="WP_201432858.1">
    <property type="nucleotide sequence ID" value="NZ_JAEQBW010000015.1"/>
</dbReference>
<evidence type="ECO:0000259" key="2">
    <source>
        <dbReference type="Pfam" id="PF12969"/>
    </source>
</evidence>
<name>A0A934X1C8_9BACT</name>
<accession>A0A934X1C8</accession>
<protein>
    <submittedName>
        <fullName evidence="3">DUF3857 domain-containing protein</fullName>
    </submittedName>
</protein>
<gene>
    <name evidence="3" type="ORF">JKA74_19140</name>
</gene>
<keyword evidence="4" id="KW-1185">Reference proteome</keyword>
<dbReference type="Gene3D" id="2.60.40.3140">
    <property type="match status" value="1"/>
</dbReference>
<sequence>MTTTKLKSSLFLLFIGFTLSALAQDTTGFTRLNKTDFQVSDAFTENADAVILRDSGYSYYNENMELIFLHNTRVNILQESGKSWGNVRIPYNKEDSLINIDAIVYNLDGDKVISTQLKASEIKSDTIEGGIVETYFSLPNVKIGSIIEYTYTLKINEWQAINNWYFQNEVPVLKSTYSTKIPSFMLFYKNLEGVRGLDNLERSLVKDSVMGEERSMVMETYTMDSIPAFIPEQDIPGGDYFISKIKFHLAEYTLPGEETKFLLPESYEELAFNWAGDPYFKQVYSRSNILVDRINQIYHKEFSPLKNIQSFFYFIRNNFTEDISQESTELEDVYKTKRGSAQQINMLLTKILNQAGFDAYLIALSTIDNRPTYPEYPNFEVFNHFVSMVRVNGQNYFIDASDKNLLFNMLEPNSVNNSGLVISRTAPGFVPFEFNFQDKEQTVGDFTISDTATVSGTLEVKREGYSVYNFDTRFLSSNRTYNDYLIETLFSNLKWDIKKHEVNDLFEGNKVIKEYLEFKRPVDSIAKNYMRIKPIVFNEYEVNPFPEKERQNPLTIYTPILRKASYNYTIPEGWELKKVPQSRSFALNGNKARFMYNSKMNGSKLTIEYSLEVDQVIYMSSEYTELRSFFEMVVQLLNQDIILIK</sequence>
<keyword evidence="1" id="KW-0732">Signal</keyword>
<feature type="domain" description="DUF3857" evidence="2">
    <location>
        <begin position="71"/>
        <end position="193"/>
    </location>
</feature>
<organism evidence="3 4">
    <name type="scientific">Marivirga aurantiaca</name>
    <dbReference type="NCBI Taxonomy" id="2802615"/>
    <lineage>
        <taxon>Bacteria</taxon>
        <taxon>Pseudomonadati</taxon>
        <taxon>Bacteroidota</taxon>
        <taxon>Cytophagia</taxon>
        <taxon>Cytophagales</taxon>
        <taxon>Marivirgaceae</taxon>
        <taxon>Marivirga</taxon>
    </lineage>
</organism>
<dbReference type="Gene3D" id="2.60.120.1130">
    <property type="match status" value="1"/>
</dbReference>
<comment type="caution">
    <text evidence="3">The sequence shown here is derived from an EMBL/GenBank/DDBJ whole genome shotgun (WGS) entry which is preliminary data.</text>
</comment>
<reference evidence="3" key="1">
    <citation type="submission" date="2021-01" db="EMBL/GenBank/DDBJ databases">
        <title>Marivirga aurantiaca sp. nov., isolated from intertidal surface sediments.</title>
        <authorList>
            <person name="Zhang M."/>
        </authorList>
    </citation>
    <scope>NUCLEOTIDE SEQUENCE</scope>
    <source>
        <strain evidence="3">S37H4</strain>
    </source>
</reference>
<proteinExistence type="predicted"/>
<dbReference type="Gene3D" id="3.10.620.30">
    <property type="match status" value="1"/>
</dbReference>
<dbReference type="AlphaFoldDB" id="A0A934X1C8"/>
<dbReference type="InterPro" id="IPR024618">
    <property type="entry name" value="DUF3857"/>
</dbReference>
<feature type="signal peptide" evidence="1">
    <location>
        <begin position="1"/>
        <end position="23"/>
    </location>
</feature>
<feature type="chain" id="PRO_5037481501" evidence="1">
    <location>
        <begin position="24"/>
        <end position="645"/>
    </location>
</feature>
<evidence type="ECO:0000256" key="1">
    <source>
        <dbReference type="SAM" id="SignalP"/>
    </source>
</evidence>
<evidence type="ECO:0000313" key="4">
    <source>
        <dbReference type="Proteomes" id="UP000611723"/>
    </source>
</evidence>
<evidence type="ECO:0000313" key="3">
    <source>
        <dbReference type="EMBL" id="MBK6267168.1"/>
    </source>
</evidence>
<dbReference type="Proteomes" id="UP000611723">
    <property type="component" value="Unassembled WGS sequence"/>
</dbReference>
<dbReference type="SUPFAM" id="SSF54001">
    <property type="entry name" value="Cysteine proteinases"/>
    <property type="match status" value="1"/>
</dbReference>
<dbReference type="EMBL" id="JAEQBW010000015">
    <property type="protein sequence ID" value="MBK6267168.1"/>
    <property type="molecule type" value="Genomic_DNA"/>
</dbReference>
<dbReference type="InterPro" id="IPR038765">
    <property type="entry name" value="Papain-like_cys_pep_sf"/>
</dbReference>
<dbReference type="Pfam" id="PF12969">
    <property type="entry name" value="DUF3857"/>
    <property type="match status" value="1"/>
</dbReference>